<evidence type="ECO:0000313" key="2">
    <source>
        <dbReference type="EMBL" id="GCL64666.1"/>
    </source>
</evidence>
<keyword evidence="3" id="KW-1185">Reference proteome</keyword>
<comment type="caution">
    <text evidence="2">The sequence shown here is derived from an EMBL/GenBank/DDBJ whole genome shotgun (WGS) entry which is preliminary data.</text>
</comment>
<feature type="region of interest" description="Disordered" evidence="1">
    <location>
        <begin position="133"/>
        <end position="187"/>
    </location>
</feature>
<evidence type="ECO:0000313" key="3">
    <source>
        <dbReference type="Proteomes" id="UP000301751"/>
    </source>
</evidence>
<name>A0A480AUU9_9BURK</name>
<evidence type="ECO:0000256" key="1">
    <source>
        <dbReference type="SAM" id="MobiDB-lite"/>
    </source>
</evidence>
<proteinExistence type="predicted"/>
<dbReference type="EMBL" id="BJCL01000010">
    <property type="protein sequence ID" value="GCL64666.1"/>
    <property type="molecule type" value="Genomic_DNA"/>
</dbReference>
<organism evidence="2 3">
    <name type="scientific">Pseudaquabacterium pictum</name>
    <dbReference type="NCBI Taxonomy" id="2315236"/>
    <lineage>
        <taxon>Bacteria</taxon>
        <taxon>Pseudomonadati</taxon>
        <taxon>Pseudomonadota</taxon>
        <taxon>Betaproteobacteria</taxon>
        <taxon>Burkholderiales</taxon>
        <taxon>Sphaerotilaceae</taxon>
        <taxon>Pseudaquabacterium</taxon>
    </lineage>
</organism>
<sequence>MESEEQTSFGVFKPVGHTVISFPGADQAAAARAALDGLGIPAAAIRSYTDQEMLVQSDRDIQTASPLASMGQELNLVRAHKALAELGYHWLVVHTPDDALAQQVAACVQPLGAERAQLYGHFIIEELITHPDAPPQVAESPDRRLDAATPSGLEQERAALRPAPATPPDPSPALTPAAAATVRAPAR</sequence>
<accession>A0A480AUU9</accession>
<reference evidence="3" key="1">
    <citation type="submission" date="2019-03" db="EMBL/GenBank/DDBJ databases">
        <title>Aquabacterium pictum sp.nov., the first bacteriochlorophyll a-containing freshwater bacterium in the genus Aquabacterium of the class Betaproteobacteria.</title>
        <authorList>
            <person name="Hirose S."/>
            <person name="Tank M."/>
            <person name="Hara E."/>
            <person name="Tamaki H."/>
            <person name="Takaichi S."/>
            <person name="Haruta S."/>
            <person name="Hanada S."/>
        </authorList>
    </citation>
    <scope>NUCLEOTIDE SEQUENCE [LARGE SCALE GENOMIC DNA]</scope>
    <source>
        <strain evidence="3">W35</strain>
    </source>
</reference>
<gene>
    <name evidence="2" type="ORF">AQPW35_37470</name>
</gene>
<dbReference type="RefSeq" id="WP_228027178.1">
    <property type="nucleotide sequence ID" value="NZ_BJCL01000010.1"/>
</dbReference>
<feature type="compositionally biased region" description="Pro residues" evidence="1">
    <location>
        <begin position="164"/>
        <end position="173"/>
    </location>
</feature>
<protein>
    <submittedName>
        <fullName evidence="2">Uncharacterized protein</fullName>
    </submittedName>
</protein>
<dbReference type="Proteomes" id="UP000301751">
    <property type="component" value="Unassembled WGS sequence"/>
</dbReference>
<feature type="compositionally biased region" description="Low complexity" evidence="1">
    <location>
        <begin position="174"/>
        <end position="187"/>
    </location>
</feature>
<dbReference type="AlphaFoldDB" id="A0A480AUU9"/>